<feature type="domain" description="HTH araC/xylS-type" evidence="4">
    <location>
        <begin position="267"/>
        <end position="345"/>
    </location>
</feature>
<keyword evidence="2" id="KW-0238">DNA-binding</keyword>
<dbReference type="RefSeq" id="WP_102895354.1">
    <property type="nucleotide sequence ID" value="NZ_JAMOHU010000016.1"/>
</dbReference>
<keyword evidence="1" id="KW-0805">Transcription regulation</keyword>
<evidence type="ECO:0000256" key="2">
    <source>
        <dbReference type="ARBA" id="ARBA00023125"/>
    </source>
</evidence>
<dbReference type="PANTHER" id="PTHR47894">
    <property type="entry name" value="HTH-TYPE TRANSCRIPTIONAL REGULATOR GADX"/>
    <property type="match status" value="1"/>
</dbReference>
<organism evidence="5 6">
    <name type="scientific">Stutzerimonas stutzeri</name>
    <name type="common">Pseudomonas stutzeri</name>
    <dbReference type="NCBI Taxonomy" id="316"/>
    <lineage>
        <taxon>Bacteria</taxon>
        <taxon>Pseudomonadati</taxon>
        <taxon>Pseudomonadota</taxon>
        <taxon>Gammaproteobacteria</taxon>
        <taxon>Pseudomonadales</taxon>
        <taxon>Pseudomonadaceae</taxon>
        <taxon>Stutzerimonas</taxon>
    </lineage>
</organism>
<dbReference type="Gene3D" id="1.10.10.60">
    <property type="entry name" value="Homeodomain-like"/>
    <property type="match status" value="1"/>
</dbReference>
<protein>
    <submittedName>
        <fullName evidence="5">AraC family transcriptional regulator</fullName>
    </submittedName>
</protein>
<dbReference type="SMART" id="SM00342">
    <property type="entry name" value="HTH_ARAC"/>
    <property type="match status" value="1"/>
</dbReference>
<dbReference type="SUPFAM" id="SSF46689">
    <property type="entry name" value="Homeodomain-like"/>
    <property type="match status" value="1"/>
</dbReference>
<evidence type="ECO:0000313" key="5">
    <source>
        <dbReference type="EMBL" id="PNG07109.1"/>
    </source>
</evidence>
<dbReference type="GO" id="GO:0005829">
    <property type="term" value="C:cytosol"/>
    <property type="evidence" value="ECO:0007669"/>
    <property type="project" value="TreeGrafter"/>
</dbReference>
<comment type="caution">
    <text evidence="5">The sequence shown here is derived from an EMBL/GenBank/DDBJ whole genome shotgun (WGS) entry which is preliminary data.</text>
</comment>
<sequence length="354" mass="39425">MTIEAQVSAATETLRKADSVAAYLVSAALYRLADQPPLVARLLHDAGIDPQWLSDPLQRVPANAVTRLWLSLTEVLGDEFFAFDSGGMPRGAFAIICRSALHEPDLRRGLRQCLAGFNLFLRDIKARLEIRGSRSAIVLETRVGEASIRGAAEEIYLSMVIGIACWLVGRRLSLERTQFGHQPPPHGADPLLWGAWIQFGSGHTEVEFSTHQLELPVVRNFAALKKFLRQAPEGVVVSFRNRSGLSSKVYRHLKGGNGLEWPSQTHMAEQLGMSESAFRRQLEREGFSYQVLKHEVRKALAFEYLDDHRLSIAEVAIHCGFQEPSAFHRAFRQWTGMTPGAYRAARSQAVDVPG</sequence>
<dbReference type="EMBL" id="POUT01000011">
    <property type="protein sequence ID" value="PNG07109.1"/>
    <property type="molecule type" value="Genomic_DNA"/>
</dbReference>
<evidence type="ECO:0000256" key="1">
    <source>
        <dbReference type="ARBA" id="ARBA00023015"/>
    </source>
</evidence>
<dbReference type="InterPro" id="IPR020449">
    <property type="entry name" value="Tscrpt_reg_AraC-type_HTH"/>
</dbReference>
<proteinExistence type="predicted"/>
<dbReference type="GO" id="GO:0000976">
    <property type="term" value="F:transcription cis-regulatory region binding"/>
    <property type="evidence" value="ECO:0007669"/>
    <property type="project" value="TreeGrafter"/>
</dbReference>
<evidence type="ECO:0000259" key="4">
    <source>
        <dbReference type="PROSITE" id="PS01124"/>
    </source>
</evidence>
<dbReference type="PANTHER" id="PTHR47894:SF1">
    <property type="entry name" value="HTH-TYPE TRANSCRIPTIONAL REGULATOR VQSM"/>
    <property type="match status" value="1"/>
</dbReference>
<dbReference type="AlphaFoldDB" id="A0A2N8SX94"/>
<dbReference type="Pfam" id="PF12625">
    <property type="entry name" value="Arabinose_bd"/>
    <property type="match status" value="1"/>
</dbReference>
<reference evidence="5 6" key="1">
    <citation type="submission" date="2018-01" db="EMBL/GenBank/DDBJ databases">
        <title>Denitrification phenotypes of diverse strains of Pseudomonas stutzeri.</title>
        <authorList>
            <person name="Milligan D.A."/>
            <person name="Bergaust L."/>
            <person name="Bakken L.R."/>
            <person name="Frostegard A."/>
        </authorList>
    </citation>
    <scope>NUCLEOTIDE SEQUENCE [LARGE SCALE GENOMIC DNA]</scope>
    <source>
        <strain evidence="5 6">24a75</strain>
    </source>
</reference>
<evidence type="ECO:0000313" key="6">
    <source>
        <dbReference type="Proteomes" id="UP000236023"/>
    </source>
</evidence>
<dbReference type="GO" id="GO:0003700">
    <property type="term" value="F:DNA-binding transcription factor activity"/>
    <property type="evidence" value="ECO:0007669"/>
    <property type="project" value="InterPro"/>
</dbReference>
<accession>A0A2N8SX94</accession>
<dbReference type="InterPro" id="IPR032687">
    <property type="entry name" value="AraC-type_N"/>
</dbReference>
<gene>
    <name evidence="5" type="ORF">CXK94_18025</name>
</gene>
<dbReference type="PRINTS" id="PR00032">
    <property type="entry name" value="HTHARAC"/>
</dbReference>
<dbReference type="PROSITE" id="PS01124">
    <property type="entry name" value="HTH_ARAC_FAMILY_2"/>
    <property type="match status" value="1"/>
</dbReference>
<dbReference type="InterPro" id="IPR018060">
    <property type="entry name" value="HTH_AraC"/>
</dbReference>
<dbReference type="Pfam" id="PF12833">
    <property type="entry name" value="HTH_18"/>
    <property type="match status" value="1"/>
</dbReference>
<dbReference type="InterPro" id="IPR009057">
    <property type="entry name" value="Homeodomain-like_sf"/>
</dbReference>
<keyword evidence="3" id="KW-0804">Transcription</keyword>
<name>A0A2N8SX94_STUST</name>
<dbReference type="Proteomes" id="UP000236023">
    <property type="component" value="Unassembled WGS sequence"/>
</dbReference>
<evidence type="ECO:0000256" key="3">
    <source>
        <dbReference type="ARBA" id="ARBA00023163"/>
    </source>
</evidence>